<evidence type="ECO:0000256" key="1">
    <source>
        <dbReference type="SAM" id="MobiDB-lite"/>
    </source>
</evidence>
<protein>
    <submittedName>
        <fullName evidence="2">Uncharacterized protein</fullName>
    </submittedName>
</protein>
<name>A0A6C2YN23_9BACT</name>
<dbReference type="EMBL" id="LR586016">
    <property type="protein sequence ID" value="VIP03010.1"/>
    <property type="molecule type" value="Genomic_DNA"/>
</dbReference>
<proteinExistence type="predicted"/>
<dbReference type="InParanoid" id="A0A6C2YN23"/>
<accession>A0A6C2YN23</accession>
<dbReference type="AlphaFoldDB" id="A0A6C2YN23"/>
<keyword evidence="3" id="KW-1185">Reference proteome</keyword>
<gene>
    <name evidence="2" type="ORF">GMBLW1_09500</name>
</gene>
<dbReference type="KEGG" id="tim:GMBLW1_09500"/>
<sequence>MICPMCHGKQWSFVQGTPRPCPECSGFGSIHCCEGLQGCPVLDELESTIETESSRSSRRIQSSRYSLRRGAMPRRVPADSGVS</sequence>
<feature type="compositionally biased region" description="Low complexity" evidence="1">
    <location>
        <begin position="59"/>
        <end position="69"/>
    </location>
</feature>
<dbReference type="Proteomes" id="UP000464378">
    <property type="component" value="Chromosome"/>
</dbReference>
<dbReference type="EMBL" id="LR593887">
    <property type="protein sequence ID" value="VTS03117.1"/>
    <property type="molecule type" value="Genomic_DNA"/>
</dbReference>
<evidence type="ECO:0000313" key="2">
    <source>
        <dbReference type="EMBL" id="VIP03010.1"/>
    </source>
</evidence>
<reference evidence="2" key="1">
    <citation type="submission" date="2019-04" db="EMBL/GenBank/DDBJ databases">
        <authorList>
            <consortium name="Science for Life Laboratories"/>
        </authorList>
    </citation>
    <scope>NUCLEOTIDE SEQUENCE</scope>
    <source>
        <strain evidence="2">MBLW1</strain>
    </source>
</reference>
<evidence type="ECO:0000313" key="3">
    <source>
        <dbReference type="Proteomes" id="UP000464378"/>
    </source>
</evidence>
<organism evidence="2">
    <name type="scientific">Tuwongella immobilis</name>
    <dbReference type="NCBI Taxonomy" id="692036"/>
    <lineage>
        <taxon>Bacteria</taxon>
        <taxon>Pseudomonadati</taxon>
        <taxon>Planctomycetota</taxon>
        <taxon>Planctomycetia</taxon>
        <taxon>Gemmatales</taxon>
        <taxon>Gemmataceae</taxon>
        <taxon>Tuwongella</taxon>
    </lineage>
</organism>
<feature type="region of interest" description="Disordered" evidence="1">
    <location>
        <begin position="50"/>
        <end position="83"/>
    </location>
</feature>